<evidence type="ECO:0000256" key="5">
    <source>
        <dbReference type="ARBA" id="ARBA00022692"/>
    </source>
</evidence>
<evidence type="ECO:0000256" key="4">
    <source>
        <dbReference type="ARBA" id="ARBA00022679"/>
    </source>
</evidence>
<sequence length="375" mass="42524">MAVFLPRRCTLKLLAFTAAFSFLSFLVALRTAFHVESSQQQQQQQADLTPLGDAVLLTDLLRAESPHRGKVKDVFRTCANELTFQGRVDENKTDVLLNCFLGALKSAQYSQTVPALPDPVREFLSLPIVNPHNPDFLIDSSGACAQRAVETLFVSPSAPEYFERRQAVRSSNRGLYVKDKHNNAALLFFVGLPSEDPTGKVLEEIRTESTTYGDIVLVRFEDKYKNILQKALAMLRWAIDFCPNAEHVIRTDDDVNVTVTDLISVMRRVHKQNANFVIGKRMVNDVPARSNNKWHLSEEEYPETTFPPYVLGGLIGYPLTTVRLLYEATLRLKSIWLDDVYVTGLCARKLNIPVLEDERFVFQHQLKKGDFEEQT</sequence>
<dbReference type="PANTHER" id="PTHR11214:SF3">
    <property type="entry name" value="BETA-1,3-GALACTOSYLTRANSFERASE 6"/>
    <property type="match status" value="1"/>
</dbReference>
<keyword evidence="9" id="KW-0472">Membrane</keyword>
<proteinExistence type="inferred from homology"/>
<dbReference type="InterPro" id="IPR002659">
    <property type="entry name" value="Glyco_trans_31"/>
</dbReference>
<keyword evidence="4" id="KW-0808">Transferase</keyword>
<evidence type="ECO:0000256" key="3">
    <source>
        <dbReference type="ARBA" id="ARBA00022676"/>
    </source>
</evidence>
<evidence type="ECO:0000313" key="12">
    <source>
        <dbReference type="RefSeq" id="XP_005108105.1"/>
    </source>
</evidence>
<keyword evidence="7" id="KW-1133">Transmembrane helix</keyword>
<dbReference type="Gene3D" id="3.90.550.50">
    <property type="match status" value="1"/>
</dbReference>
<organism evidence="11 12">
    <name type="scientific">Aplysia californica</name>
    <name type="common">California sea hare</name>
    <dbReference type="NCBI Taxonomy" id="6500"/>
    <lineage>
        <taxon>Eukaryota</taxon>
        <taxon>Metazoa</taxon>
        <taxon>Spiralia</taxon>
        <taxon>Lophotrochozoa</taxon>
        <taxon>Mollusca</taxon>
        <taxon>Gastropoda</taxon>
        <taxon>Heterobranchia</taxon>
        <taxon>Euthyneura</taxon>
        <taxon>Tectipleura</taxon>
        <taxon>Aplysiida</taxon>
        <taxon>Aplysioidea</taxon>
        <taxon>Aplysiidae</taxon>
        <taxon>Aplysia</taxon>
    </lineage>
</organism>
<name>A0ABM0K3T7_APLCA</name>
<comment type="subcellular location">
    <subcellularLocation>
        <location evidence="1 10">Golgi apparatus membrane</location>
        <topology evidence="1 10">Single-pass type II membrane protein</topology>
    </subcellularLocation>
</comment>
<dbReference type="Pfam" id="PF01762">
    <property type="entry name" value="Galactosyl_T"/>
    <property type="match status" value="1"/>
</dbReference>
<keyword evidence="5" id="KW-0812">Transmembrane</keyword>
<evidence type="ECO:0000256" key="6">
    <source>
        <dbReference type="ARBA" id="ARBA00022968"/>
    </source>
</evidence>
<protein>
    <recommendedName>
        <fullName evidence="10">Hexosyltransferase</fullName>
        <ecNumber evidence="10">2.4.1.-</ecNumber>
    </recommendedName>
</protein>
<gene>
    <name evidence="12" type="primary">LOC101846687</name>
</gene>
<reference evidence="12" key="1">
    <citation type="submission" date="2025-08" db="UniProtKB">
        <authorList>
            <consortium name="RefSeq"/>
        </authorList>
    </citation>
    <scope>IDENTIFICATION</scope>
</reference>
<accession>A0ABM0K3T7</accession>
<evidence type="ECO:0000256" key="8">
    <source>
        <dbReference type="ARBA" id="ARBA00023034"/>
    </source>
</evidence>
<evidence type="ECO:0000256" key="1">
    <source>
        <dbReference type="ARBA" id="ARBA00004323"/>
    </source>
</evidence>
<keyword evidence="8 10" id="KW-0333">Golgi apparatus</keyword>
<evidence type="ECO:0000256" key="10">
    <source>
        <dbReference type="RuleBase" id="RU363063"/>
    </source>
</evidence>
<dbReference type="EC" id="2.4.1.-" evidence="10"/>
<keyword evidence="3 10" id="KW-0328">Glycosyltransferase</keyword>
<comment type="similarity">
    <text evidence="2 10">Belongs to the glycosyltransferase 31 family.</text>
</comment>
<keyword evidence="11" id="KW-1185">Reference proteome</keyword>
<dbReference type="RefSeq" id="XP_005108105.1">
    <property type="nucleotide sequence ID" value="XM_005108048.3"/>
</dbReference>
<evidence type="ECO:0000256" key="2">
    <source>
        <dbReference type="ARBA" id="ARBA00008661"/>
    </source>
</evidence>
<dbReference type="GeneID" id="101846687"/>
<dbReference type="Proteomes" id="UP000694888">
    <property type="component" value="Unplaced"/>
</dbReference>
<evidence type="ECO:0000313" key="11">
    <source>
        <dbReference type="Proteomes" id="UP000694888"/>
    </source>
</evidence>
<dbReference type="PANTHER" id="PTHR11214">
    <property type="entry name" value="BETA-1,3-N-ACETYLGLUCOSAMINYLTRANSFERASE"/>
    <property type="match status" value="1"/>
</dbReference>
<evidence type="ECO:0000256" key="9">
    <source>
        <dbReference type="ARBA" id="ARBA00023136"/>
    </source>
</evidence>
<evidence type="ECO:0000256" key="7">
    <source>
        <dbReference type="ARBA" id="ARBA00022989"/>
    </source>
</evidence>
<keyword evidence="6" id="KW-0735">Signal-anchor</keyword>